<proteinExistence type="predicted"/>
<reference evidence="1 2" key="1">
    <citation type="submission" date="2018-11" db="EMBL/GenBank/DDBJ databases">
        <authorList>
            <consortium name="Pathogen Informatics"/>
        </authorList>
    </citation>
    <scope>NUCLEOTIDE SEQUENCE [LARGE SCALE GENOMIC DNA]</scope>
    <source>
        <strain evidence="1 2">Zambia</strain>
    </source>
</reference>
<accession>A0A3P7WEF6</accession>
<dbReference type="EMBL" id="UZAI01001176">
    <property type="protein sequence ID" value="VDO59410.1"/>
    <property type="molecule type" value="Genomic_DNA"/>
</dbReference>
<organism evidence="1 2">
    <name type="scientific">Schistosoma margrebowiei</name>
    <dbReference type="NCBI Taxonomy" id="48269"/>
    <lineage>
        <taxon>Eukaryota</taxon>
        <taxon>Metazoa</taxon>
        <taxon>Spiralia</taxon>
        <taxon>Lophotrochozoa</taxon>
        <taxon>Platyhelminthes</taxon>
        <taxon>Trematoda</taxon>
        <taxon>Digenea</taxon>
        <taxon>Strigeidida</taxon>
        <taxon>Schistosomatoidea</taxon>
        <taxon>Schistosomatidae</taxon>
        <taxon>Schistosoma</taxon>
    </lineage>
</organism>
<dbReference type="AlphaFoldDB" id="A0A3P7WEF6"/>
<dbReference type="Proteomes" id="UP000277204">
    <property type="component" value="Unassembled WGS sequence"/>
</dbReference>
<protein>
    <submittedName>
        <fullName evidence="1">Uncharacterized protein</fullName>
    </submittedName>
</protein>
<gene>
    <name evidence="1" type="ORF">SMRZ_LOCUS3895</name>
</gene>
<name>A0A3P7WEF6_9TREM</name>
<evidence type="ECO:0000313" key="1">
    <source>
        <dbReference type="EMBL" id="VDO59410.1"/>
    </source>
</evidence>
<sequence>MGLHFQVPNHSPRLPRMHFRQSFHSSTHNSLISFSVGVT</sequence>
<keyword evidence="2" id="KW-1185">Reference proteome</keyword>
<evidence type="ECO:0000313" key="2">
    <source>
        <dbReference type="Proteomes" id="UP000277204"/>
    </source>
</evidence>